<evidence type="ECO:0000313" key="4">
    <source>
        <dbReference type="Proteomes" id="UP000229554"/>
    </source>
</evidence>
<name>A0A2M8KTJ7_9BACT</name>
<dbReference type="PROSITE" id="PS00662">
    <property type="entry name" value="T2SP_E"/>
    <property type="match status" value="1"/>
</dbReference>
<dbReference type="Pfam" id="PF00437">
    <property type="entry name" value="T2SSE"/>
    <property type="match status" value="1"/>
</dbReference>
<evidence type="ECO:0000313" key="3">
    <source>
        <dbReference type="EMBL" id="PJE63247.1"/>
    </source>
</evidence>
<dbReference type="InterPro" id="IPR001482">
    <property type="entry name" value="T2SS/T4SS_dom"/>
</dbReference>
<dbReference type="SUPFAM" id="SSF52540">
    <property type="entry name" value="P-loop containing nucleoside triphosphate hydrolases"/>
    <property type="match status" value="1"/>
</dbReference>
<accession>A0A2M8KTJ7</accession>
<dbReference type="GO" id="GO:0016887">
    <property type="term" value="F:ATP hydrolysis activity"/>
    <property type="evidence" value="ECO:0007669"/>
    <property type="project" value="InterPro"/>
</dbReference>
<proteinExistence type="inferred from homology"/>
<protein>
    <submittedName>
        <fullName evidence="3">Type IV pili twitching motility protein PilT</fullName>
    </submittedName>
</protein>
<dbReference type="InterPro" id="IPR027417">
    <property type="entry name" value="P-loop_NTPase"/>
</dbReference>
<dbReference type="InterPro" id="IPR006321">
    <property type="entry name" value="PilT/PilU"/>
</dbReference>
<dbReference type="AlphaFoldDB" id="A0A2M8KTJ7"/>
<dbReference type="InterPro" id="IPR050921">
    <property type="entry name" value="T4SS_GSP_E_ATPase"/>
</dbReference>
<dbReference type="Gene3D" id="3.30.450.90">
    <property type="match status" value="1"/>
</dbReference>
<gene>
    <name evidence="3" type="ORF">COU88_00565</name>
</gene>
<evidence type="ECO:0000256" key="1">
    <source>
        <dbReference type="ARBA" id="ARBA00006611"/>
    </source>
</evidence>
<dbReference type="PANTHER" id="PTHR30486">
    <property type="entry name" value="TWITCHING MOTILITY PROTEIN PILT"/>
    <property type="match status" value="1"/>
</dbReference>
<dbReference type="GO" id="GO:0005524">
    <property type="term" value="F:ATP binding"/>
    <property type="evidence" value="ECO:0007669"/>
    <property type="project" value="InterPro"/>
</dbReference>
<dbReference type="NCBIfam" id="TIGR01420">
    <property type="entry name" value="pilT_fam"/>
    <property type="match status" value="1"/>
</dbReference>
<evidence type="ECO:0000259" key="2">
    <source>
        <dbReference type="PROSITE" id="PS00662"/>
    </source>
</evidence>
<dbReference type="Gene3D" id="3.40.50.300">
    <property type="entry name" value="P-loop containing nucleotide triphosphate hydrolases"/>
    <property type="match status" value="1"/>
</dbReference>
<dbReference type="Proteomes" id="UP000229554">
    <property type="component" value="Unassembled WGS sequence"/>
</dbReference>
<dbReference type="PANTHER" id="PTHR30486:SF16">
    <property type="entry name" value="TWITCHING MOTILITY PROTEIN PILT"/>
    <property type="match status" value="1"/>
</dbReference>
<reference evidence="4" key="1">
    <citation type="submission" date="2017-09" db="EMBL/GenBank/DDBJ databases">
        <title>Depth-based differentiation of microbial function through sediment-hosted aquifers and enrichment of novel symbionts in the deep terrestrial subsurface.</title>
        <authorList>
            <person name="Probst A.J."/>
            <person name="Ladd B."/>
            <person name="Jarett J.K."/>
            <person name="Geller-Mcgrath D.E."/>
            <person name="Sieber C.M.K."/>
            <person name="Emerson J.B."/>
            <person name="Anantharaman K."/>
            <person name="Thomas B.C."/>
            <person name="Malmstrom R."/>
            <person name="Stieglmeier M."/>
            <person name="Klingl A."/>
            <person name="Woyke T."/>
            <person name="Ryan C.M."/>
            <person name="Banfield J.F."/>
        </authorList>
    </citation>
    <scope>NUCLEOTIDE SEQUENCE [LARGE SCALE GENOMIC DNA]</scope>
</reference>
<dbReference type="CDD" id="cd01131">
    <property type="entry name" value="PilT"/>
    <property type="match status" value="1"/>
</dbReference>
<comment type="similarity">
    <text evidence="1">Belongs to the GSP E family.</text>
</comment>
<comment type="caution">
    <text evidence="3">The sequence shown here is derived from an EMBL/GenBank/DDBJ whole genome shotgun (WGS) entry which is preliminary data.</text>
</comment>
<sequence length="352" mass="40040">MDSNLNKLLHEVIQRSASDLHINVGYKPTLRINGDLYQLIDYNVLSSDTVSQLFLSFTTKEQQEFFFLNKELDFSIDYKEQRFRANAYYERNAIALSLRLIPKKIPTIEQLGLPSILHDFTSLRQGLILITGQTGEGKSTTLASMLNEINENSASNILTIEDPIEFTYPRSRSIVAQRELKRDTLSFHNALRAILREDPDVVVLGEMRDYETIASAMTLAETGHLVFSTLHTSNASQTIDRIVDVFPEEQQMQIKTQLSAVLKVIFSQRLIPHASERKRIPACEILINNSAISSLIREGKTHQIDNVMQTGAQEGMVLFESHLKDLVLAKSITYETAIKYAYRPHLIKELLK</sequence>
<feature type="domain" description="Bacterial type II secretion system protein E" evidence="2">
    <location>
        <begin position="195"/>
        <end position="209"/>
    </location>
</feature>
<dbReference type="EMBL" id="PFED01000023">
    <property type="protein sequence ID" value="PJE63247.1"/>
    <property type="molecule type" value="Genomic_DNA"/>
</dbReference>
<organism evidence="3 4">
    <name type="scientific">Candidatus Roizmanbacteria bacterium CG10_big_fil_rev_8_21_14_0_10_39_6</name>
    <dbReference type="NCBI Taxonomy" id="1974853"/>
    <lineage>
        <taxon>Bacteria</taxon>
        <taxon>Candidatus Roizmaniibacteriota</taxon>
    </lineage>
</organism>